<evidence type="ECO:0000259" key="1">
    <source>
        <dbReference type="Pfam" id="PF26255"/>
    </source>
</evidence>
<gene>
    <name evidence="2" type="ORF">GOC74_08670</name>
</gene>
<dbReference type="InterPro" id="IPR058677">
    <property type="entry name" value="ORF4_N"/>
</dbReference>
<reference evidence="2" key="1">
    <citation type="submission" date="2019-12" db="EMBL/GenBank/DDBJ databases">
        <title>Whole-genome sequence of Halomicrobium mukohataei pws1.</title>
        <authorList>
            <person name="Verma D.K."/>
            <person name="Gopal K."/>
            <person name="Prasad E.S."/>
        </authorList>
    </citation>
    <scope>NUCLEOTIDE SEQUENCE</scope>
    <source>
        <strain evidence="2">Pws1</strain>
    </source>
</reference>
<organism evidence="2 3">
    <name type="scientific">Halomicrobium mukohataei</name>
    <dbReference type="NCBI Taxonomy" id="57705"/>
    <lineage>
        <taxon>Archaea</taxon>
        <taxon>Methanobacteriati</taxon>
        <taxon>Methanobacteriota</taxon>
        <taxon>Stenosarchaea group</taxon>
        <taxon>Halobacteria</taxon>
        <taxon>Halobacteriales</taxon>
        <taxon>Haloarculaceae</taxon>
        <taxon>Halomicrobium</taxon>
    </lineage>
</organism>
<evidence type="ECO:0000313" key="3">
    <source>
        <dbReference type="Proteomes" id="UP000608662"/>
    </source>
</evidence>
<dbReference type="Proteomes" id="UP000608662">
    <property type="component" value="Unassembled WGS sequence"/>
</dbReference>
<name>A0A847TVG0_9EURY</name>
<dbReference type="EMBL" id="WOYG01000001">
    <property type="protein sequence ID" value="NLV10002.1"/>
    <property type="molecule type" value="Genomic_DNA"/>
</dbReference>
<protein>
    <recommendedName>
        <fullName evidence="1">Envelope protein N-terminal domain-containing protein</fullName>
    </recommendedName>
</protein>
<proteinExistence type="predicted"/>
<evidence type="ECO:0000313" key="2">
    <source>
        <dbReference type="EMBL" id="NLV10002.1"/>
    </source>
</evidence>
<accession>A0A847TVG0</accession>
<dbReference type="Pfam" id="PF26255">
    <property type="entry name" value="Viral_env_HRPV"/>
    <property type="match status" value="1"/>
</dbReference>
<comment type="caution">
    <text evidence="2">The sequence shown here is derived from an EMBL/GenBank/DDBJ whole genome shotgun (WGS) entry which is preliminary data.</text>
</comment>
<feature type="domain" description="Envelope protein N-terminal" evidence="1">
    <location>
        <begin position="1"/>
        <end position="54"/>
    </location>
</feature>
<dbReference type="AlphaFoldDB" id="A0A847TVG0"/>
<sequence length="210" mass="22824">MQSDMDVLANNTYDAYQAGEIDNADLIDPYVFGQEFSPGDEYQGWAASQLTMMGVNSPKAMDSVGEFQIATENGEYSGILMSQTNPDSGQFETNTTYDPANISGTQYVVTDESIHELTTPFTIKRIETTDGQTRQNVTIEKTTYETADVNTTQLKQTYENIRYLREQYEAREQARGGGGGGGFFDGGSIDRTVALLALAALAGAALLGKS</sequence>